<name>S4RS34_PETMA</name>
<comment type="similarity">
    <text evidence="12">Belongs to the amiloride-sensitive sodium channel (TC 1.A.6) family.</text>
</comment>
<dbReference type="InterPro" id="IPR001873">
    <property type="entry name" value="ENaC"/>
</dbReference>
<keyword evidence="10 12" id="KW-0739">Sodium transport</keyword>
<keyword evidence="11 12" id="KW-0407">Ion channel</keyword>
<dbReference type="PRINTS" id="PR01078">
    <property type="entry name" value="AMINACHANNEL"/>
</dbReference>
<keyword evidence="3 12" id="KW-0894">Sodium channel</keyword>
<evidence type="ECO:0000256" key="13">
    <source>
        <dbReference type="SAM" id="Phobius"/>
    </source>
</evidence>
<protein>
    <submittedName>
        <fullName evidence="14">Acid sensing ion channel subunit family member 5</fullName>
    </submittedName>
</protein>
<keyword evidence="8 13" id="KW-0472">Membrane</keyword>
<organism evidence="14">
    <name type="scientific">Petromyzon marinus</name>
    <name type="common">Sea lamprey</name>
    <dbReference type="NCBI Taxonomy" id="7757"/>
    <lineage>
        <taxon>Eukaryota</taxon>
        <taxon>Metazoa</taxon>
        <taxon>Chordata</taxon>
        <taxon>Craniata</taxon>
        <taxon>Vertebrata</taxon>
        <taxon>Cyclostomata</taxon>
        <taxon>Hyperoartia</taxon>
        <taxon>Petromyzontiformes</taxon>
        <taxon>Petromyzontidae</taxon>
        <taxon>Petromyzon</taxon>
    </lineage>
</organism>
<keyword evidence="9" id="KW-0325">Glycoprotein</keyword>
<evidence type="ECO:0000256" key="6">
    <source>
        <dbReference type="ARBA" id="ARBA00023053"/>
    </source>
</evidence>
<keyword evidence="4 12" id="KW-0812">Transmembrane</keyword>
<evidence type="ECO:0000256" key="9">
    <source>
        <dbReference type="ARBA" id="ARBA00023180"/>
    </source>
</evidence>
<dbReference type="GO" id="GO:0005886">
    <property type="term" value="C:plasma membrane"/>
    <property type="evidence" value="ECO:0007669"/>
    <property type="project" value="TreeGrafter"/>
</dbReference>
<dbReference type="FunFam" id="1.10.287.770:FF:000001">
    <property type="entry name" value="Acid-sensing ion channel subunit 1"/>
    <property type="match status" value="1"/>
</dbReference>
<keyword evidence="7 12" id="KW-0406">Ion transport</keyword>
<evidence type="ECO:0000256" key="11">
    <source>
        <dbReference type="ARBA" id="ARBA00023303"/>
    </source>
</evidence>
<dbReference type="Pfam" id="PF00858">
    <property type="entry name" value="ASC"/>
    <property type="match status" value="1"/>
</dbReference>
<dbReference type="OMA" id="IANCALD"/>
<dbReference type="GO" id="GO:0015280">
    <property type="term" value="F:ligand-gated sodium channel activity"/>
    <property type="evidence" value="ECO:0007669"/>
    <property type="project" value="TreeGrafter"/>
</dbReference>
<dbReference type="Ensembl" id="ENSPMAT00000008059.1">
    <property type="protein sequence ID" value="ENSPMAP00000008023.1"/>
    <property type="gene ID" value="ENSPMAG00000007280.1"/>
</dbReference>
<evidence type="ECO:0000256" key="1">
    <source>
        <dbReference type="ARBA" id="ARBA00004141"/>
    </source>
</evidence>
<keyword evidence="5 13" id="KW-1133">Transmembrane helix</keyword>
<evidence type="ECO:0000256" key="10">
    <source>
        <dbReference type="ARBA" id="ARBA00023201"/>
    </source>
</evidence>
<evidence type="ECO:0000256" key="7">
    <source>
        <dbReference type="ARBA" id="ARBA00023065"/>
    </source>
</evidence>
<evidence type="ECO:0000256" key="2">
    <source>
        <dbReference type="ARBA" id="ARBA00022448"/>
    </source>
</evidence>
<evidence type="ECO:0000256" key="5">
    <source>
        <dbReference type="ARBA" id="ARBA00022989"/>
    </source>
</evidence>
<feature type="transmembrane region" description="Helical" evidence="13">
    <location>
        <begin position="41"/>
        <end position="67"/>
    </location>
</feature>
<evidence type="ECO:0000256" key="4">
    <source>
        <dbReference type="ARBA" id="ARBA00022692"/>
    </source>
</evidence>
<dbReference type="Gene3D" id="2.60.470.10">
    <property type="entry name" value="Acid-sensing ion channels like domains"/>
    <property type="match status" value="1"/>
</dbReference>
<accession>S4RS34</accession>
<dbReference type="PANTHER" id="PTHR11690">
    <property type="entry name" value="AMILORIDE-SENSITIVE SODIUM CHANNEL-RELATED"/>
    <property type="match status" value="1"/>
</dbReference>
<dbReference type="Gene3D" id="1.10.287.770">
    <property type="entry name" value="YojJ-like"/>
    <property type="match status" value="1"/>
</dbReference>
<sequence>STGSPAGPTDSAKETIAFSSSTSLHGVARATSAQSRAQRAFWMMVVVAGVAMAGWQVALRLAAYYAWPTSTSLTLHYVRDLSFPAVTFCNYNRYRRSSLHGTTDLLAALSILSAGIKTPHPEYLSGFLWRITLRGYSSPPITQTYSARNQDLSTTILEIDDTYCENSCTPQDFQHVFTEYGNCYTFNGGFSEEQRSLKQKTAGAGKGLQVLFDVQQKSHLWDYWENPELGFTGVGIRLVVHDPDEPPQVEALGLSIGVGTQAYVSVQHTKSINQQYPWGDCDPSKKLQSPAPYSMARCLQECEADLVERICGCKPFNFPGDIKECSLYQHYHCARDALVIFLAQGMCTGGSHLSQCPVPCLHKNFPSSVSYATFPSLQAAQRYERSLNYSLVYMRENLLSIDVAYTDLNYALIQQQKTLPESVLLSDIGGQLGLFVGASVITIIEVLEFVARSAARALNAAASFLSNRAATCTKAALSPPVQG</sequence>
<dbReference type="PANTHER" id="PTHR11690:SF286">
    <property type="entry name" value="ACID-SENSING ION CHANNEL 5"/>
    <property type="match status" value="1"/>
</dbReference>
<reference evidence="14" key="1">
    <citation type="submission" date="2025-08" db="UniProtKB">
        <authorList>
            <consortium name="Ensembl"/>
        </authorList>
    </citation>
    <scope>IDENTIFICATION</scope>
</reference>
<dbReference type="STRING" id="7757.ENSPMAP00000008023"/>
<evidence type="ECO:0000313" key="14">
    <source>
        <dbReference type="Ensembl" id="ENSPMAP00000008023.1"/>
    </source>
</evidence>
<dbReference type="AlphaFoldDB" id="S4RS34"/>
<keyword evidence="2 12" id="KW-0813">Transport</keyword>
<proteinExistence type="inferred from homology"/>
<evidence type="ECO:0000256" key="3">
    <source>
        <dbReference type="ARBA" id="ARBA00022461"/>
    </source>
</evidence>
<evidence type="ECO:0000256" key="8">
    <source>
        <dbReference type="ARBA" id="ARBA00023136"/>
    </source>
</evidence>
<comment type="subcellular location">
    <subcellularLocation>
        <location evidence="1">Membrane</location>
        <topology evidence="1">Multi-pass membrane protein</topology>
    </subcellularLocation>
</comment>
<evidence type="ECO:0000256" key="12">
    <source>
        <dbReference type="RuleBase" id="RU000679"/>
    </source>
</evidence>
<dbReference type="GeneTree" id="ENSGT00940000160549"/>
<reference evidence="14" key="2">
    <citation type="submission" date="2025-09" db="UniProtKB">
        <authorList>
            <consortium name="Ensembl"/>
        </authorList>
    </citation>
    <scope>IDENTIFICATION</scope>
</reference>
<keyword evidence="6" id="KW-0915">Sodium</keyword>